<protein>
    <submittedName>
        <fullName evidence="3">Glycosyltransferase family 9 protein</fullName>
    </submittedName>
</protein>
<dbReference type="Pfam" id="PF01075">
    <property type="entry name" value="Glyco_transf_9"/>
    <property type="match status" value="1"/>
</dbReference>
<dbReference type="Gene3D" id="3.40.50.2000">
    <property type="entry name" value="Glycogen Phosphorylase B"/>
    <property type="match status" value="2"/>
</dbReference>
<reference evidence="3 4" key="1">
    <citation type="submission" date="2019-07" db="EMBL/GenBank/DDBJ databases">
        <authorList>
            <person name="Huq M.A."/>
        </authorList>
    </citation>
    <scope>NUCLEOTIDE SEQUENCE [LARGE SCALE GENOMIC DNA]</scope>
    <source>
        <strain evidence="3 4">MAH-3</strain>
    </source>
</reference>
<evidence type="ECO:0000313" key="3">
    <source>
        <dbReference type="EMBL" id="TSJ39993.1"/>
    </source>
</evidence>
<evidence type="ECO:0000313" key="4">
    <source>
        <dbReference type="Proteomes" id="UP000316008"/>
    </source>
</evidence>
<evidence type="ECO:0000256" key="1">
    <source>
        <dbReference type="ARBA" id="ARBA00022676"/>
    </source>
</evidence>
<accession>A0A556MJE8</accession>
<dbReference type="InterPro" id="IPR002201">
    <property type="entry name" value="Glyco_trans_9"/>
</dbReference>
<gene>
    <name evidence="3" type="ORF">FO442_16945</name>
</gene>
<dbReference type="EMBL" id="VLPL01000010">
    <property type="protein sequence ID" value="TSJ39993.1"/>
    <property type="molecule type" value="Genomic_DNA"/>
</dbReference>
<sequence length="325" mass="36789">MKILVVRFSSIGDVVLTTPVVRCLKQQVKDARIHFITKKAFQSVLDQNPYIDRIITIEKSVDEVVELLKNEQYDYVIDLHNNIRTLRLKRALKVRSFAFPKKNFSKLLLTTFKINRMPDLHVVDRYFEAVKGLGVVNDHKPCDFFLSDADIVDLEAIALAPKKFIGVAMGAQYATKQMPVSLMAKILEGVHVPVVLLGGPMDSERAAELIEQLPNQRVLDLCGKLTLRQSAFMTKQCAKLLTGDTGLMHIASCFETPIVSVWGNTVPDFGMYTYAPQNKSLYTIHEVEGLSCRPCSKIGYKECPKKHFKCMHLQDSEKIKLDLMK</sequence>
<keyword evidence="4" id="KW-1185">Reference proteome</keyword>
<dbReference type="PANTHER" id="PTHR30160">
    <property type="entry name" value="TETRAACYLDISACCHARIDE 4'-KINASE-RELATED"/>
    <property type="match status" value="1"/>
</dbReference>
<dbReference type="GO" id="GO:0005829">
    <property type="term" value="C:cytosol"/>
    <property type="evidence" value="ECO:0007669"/>
    <property type="project" value="TreeGrafter"/>
</dbReference>
<dbReference type="CDD" id="cd03789">
    <property type="entry name" value="GT9_LPS_heptosyltransferase"/>
    <property type="match status" value="1"/>
</dbReference>
<dbReference type="InterPro" id="IPR051199">
    <property type="entry name" value="LPS_LOS_Heptosyltrfase"/>
</dbReference>
<dbReference type="GO" id="GO:0009244">
    <property type="term" value="P:lipopolysaccharide core region biosynthetic process"/>
    <property type="evidence" value="ECO:0007669"/>
    <property type="project" value="TreeGrafter"/>
</dbReference>
<dbReference type="OrthoDB" id="9768048at2"/>
<evidence type="ECO:0000256" key="2">
    <source>
        <dbReference type="ARBA" id="ARBA00022679"/>
    </source>
</evidence>
<dbReference type="Proteomes" id="UP000316008">
    <property type="component" value="Unassembled WGS sequence"/>
</dbReference>
<dbReference type="SUPFAM" id="SSF53756">
    <property type="entry name" value="UDP-Glycosyltransferase/glycogen phosphorylase"/>
    <property type="match status" value="1"/>
</dbReference>
<name>A0A556MJE8_9FLAO</name>
<dbReference type="RefSeq" id="WP_144334409.1">
    <property type="nucleotide sequence ID" value="NZ_VLPL01000010.1"/>
</dbReference>
<dbReference type="AlphaFoldDB" id="A0A556MJE8"/>
<keyword evidence="2 3" id="KW-0808">Transferase</keyword>
<dbReference type="GO" id="GO:0008713">
    <property type="term" value="F:ADP-heptose-lipopolysaccharide heptosyltransferase activity"/>
    <property type="evidence" value="ECO:0007669"/>
    <property type="project" value="TreeGrafter"/>
</dbReference>
<proteinExistence type="predicted"/>
<organism evidence="3 4">
    <name type="scientific">Fluviicola chungangensis</name>
    <dbReference type="NCBI Taxonomy" id="2597671"/>
    <lineage>
        <taxon>Bacteria</taxon>
        <taxon>Pseudomonadati</taxon>
        <taxon>Bacteroidota</taxon>
        <taxon>Flavobacteriia</taxon>
        <taxon>Flavobacteriales</taxon>
        <taxon>Crocinitomicaceae</taxon>
        <taxon>Fluviicola</taxon>
    </lineage>
</organism>
<keyword evidence="1" id="KW-0328">Glycosyltransferase</keyword>
<comment type="caution">
    <text evidence="3">The sequence shown here is derived from an EMBL/GenBank/DDBJ whole genome shotgun (WGS) entry which is preliminary data.</text>
</comment>